<proteinExistence type="predicted"/>
<comment type="caution">
    <text evidence="2">The sequence shown here is derived from an EMBL/GenBank/DDBJ whole genome shotgun (WGS) entry which is preliminary data.</text>
</comment>
<dbReference type="AlphaFoldDB" id="A0AAD6MCA6"/>
<feature type="region of interest" description="Disordered" evidence="1">
    <location>
        <begin position="52"/>
        <end position="107"/>
    </location>
</feature>
<evidence type="ECO:0000256" key="1">
    <source>
        <dbReference type="SAM" id="MobiDB-lite"/>
    </source>
</evidence>
<protein>
    <submittedName>
        <fullName evidence="2">Uncharacterized protein</fullName>
    </submittedName>
</protein>
<dbReference type="EMBL" id="JAQIZT010000010">
    <property type="protein sequence ID" value="KAJ6982916.1"/>
    <property type="molecule type" value="Genomic_DNA"/>
</dbReference>
<evidence type="ECO:0000313" key="2">
    <source>
        <dbReference type="EMBL" id="KAJ6982916.1"/>
    </source>
</evidence>
<dbReference type="Proteomes" id="UP001164929">
    <property type="component" value="Chromosome 10"/>
</dbReference>
<sequence length="107" mass="12247">MPPSTVDDNHHSHCSIHRCLSIHLKVDLSCDHNSLLLPVMNLAILQPECCHPPRNETAPTIEQQQQLSQAMERETERHNQNFELSEGCSGRHHSLRKEEEGAEHLTR</sequence>
<feature type="compositionally biased region" description="Basic and acidic residues" evidence="1">
    <location>
        <begin position="71"/>
        <end position="80"/>
    </location>
</feature>
<organism evidence="2 3">
    <name type="scientific">Populus alba x Populus x berolinensis</name>
    <dbReference type="NCBI Taxonomy" id="444605"/>
    <lineage>
        <taxon>Eukaryota</taxon>
        <taxon>Viridiplantae</taxon>
        <taxon>Streptophyta</taxon>
        <taxon>Embryophyta</taxon>
        <taxon>Tracheophyta</taxon>
        <taxon>Spermatophyta</taxon>
        <taxon>Magnoliopsida</taxon>
        <taxon>eudicotyledons</taxon>
        <taxon>Gunneridae</taxon>
        <taxon>Pentapetalae</taxon>
        <taxon>rosids</taxon>
        <taxon>fabids</taxon>
        <taxon>Malpighiales</taxon>
        <taxon>Salicaceae</taxon>
        <taxon>Saliceae</taxon>
        <taxon>Populus</taxon>
    </lineage>
</organism>
<feature type="compositionally biased region" description="Polar residues" evidence="1">
    <location>
        <begin position="57"/>
        <end position="69"/>
    </location>
</feature>
<feature type="compositionally biased region" description="Basic and acidic residues" evidence="1">
    <location>
        <begin position="96"/>
        <end position="107"/>
    </location>
</feature>
<name>A0AAD6MCA6_9ROSI</name>
<evidence type="ECO:0000313" key="3">
    <source>
        <dbReference type="Proteomes" id="UP001164929"/>
    </source>
</evidence>
<accession>A0AAD6MCA6</accession>
<gene>
    <name evidence="2" type="ORF">NC653_025893</name>
</gene>
<reference evidence="2" key="1">
    <citation type="journal article" date="2023" name="Mol. Ecol. Resour.">
        <title>Chromosome-level genome assembly of a triploid poplar Populus alba 'Berolinensis'.</title>
        <authorList>
            <person name="Chen S."/>
            <person name="Yu Y."/>
            <person name="Wang X."/>
            <person name="Wang S."/>
            <person name="Zhang T."/>
            <person name="Zhou Y."/>
            <person name="He R."/>
            <person name="Meng N."/>
            <person name="Wang Y."/>
            <person name="Liu W."/>
            <person name="Liu Z."/>
            <person name="Liu J."/>
            <person name="Guo Q."/>
            <person name="Huang H."/>
            <person name="Sederoff R.R."/>
            <person name="Wang G."/>
            <person name="Qu G."/>
            <person name="Chen S."/>
        </authorList>
    </citation>
    <scope>NUCLEOTIDE SEQUENCE</scope>
    <source>
        <strain evidence="2">SC-2020</strain>
    </source>
</reference>
<keyword evidence="3" id="KW-1185">Reference proteome</keyword>